<dbReference type="InterPro" id="IPR003141">
    <property type="entry name" value="Pol/His_phosphatase_N"/>
</dbReference>
<feature type="domain" description="Polymerase/histidinol phosphatase N-terminal" evidence="2">
    <location>
        <begin position="203"/>
        <end position="267"/>
    </location>
</feature>
<organism evidence="3 4">
    <name type="scientific">Sinomonas flava</name>
    <dbReference type="NCBI Taxonomy" id="496857"/>
    <lineage>
        <taxon>Bacteria</taxon>
        <taxon>Bacillati</taxon>
        <taxon>Actinomycetota</taxon>
        <taxon>Actinomycetes</taxon>
        <taxon>Micrococcales</taxon>
        <taxon>Micrococcaceae</taxon>
        <taxon>Sinomonas</taxon>
    </lineage>
</organism>
<reference evidence="4" key="1">
    <citation type="journal article" date="2019" name="Int. J. Syst. Evol. Microbiol.">
        <title>The Global Catalogue of Microorganisms (GCM) 10K type strain sequencing project: providing services to taxonomists for standard genome sequencing and annotation.</title>
        <authorList>
            <consortium name="The Broad Institute Genomics Platform"/>
            <consortium name="The Broad Institute Genome Sequencing Center for Infectious Disease"/>
            <person name="Wu L."/>
            <person name="Ma J."/>
        </authorList>
    </citation>
    <scope>NUCLEOTIDE SEQUENCE [LARGE SCALE GENOMIC DNA]</scope>
    <source>
        <strain evidence="4">JCM 16034</strain>
    </source>
</reference>
<dbReference type="Proteomes" id="UP001500432">
    <property type="component" value="Unassembled WGS sequence"/>
</dbReference>
<dbReference type="PANTHER" id="PTHR42924">
    <property type="entry name" value="EXONUCLEASE"/>
    <property type="match status" value="1"/>
</dbReference>
<dbReference type="NCBIfam" id="NF038032">
    <property type="entry name" value="CehA_McbA_metalo"/>
    <property type="match status" value="1"/>
</dbReference>
<dbReference type="InterPro" id="IPR006311">
    <property type="entry name" value="TAT_signal"/>
</dbReference>
<dbReference type="Gene3D" id="3.20.20.140">
    <property type="entry name" value="Metal-dependent hydrolases"/>
    <property type="match status" value="1"/>
</dbReference>
<evidence type="ECO:0000259" key="2">
    <source>
        <dbReference type="SMART" id="SM00481"/>
    </source>
</evidence>
<dbReference type="InterPro" id="IPR052018">
    <property type="entry name" value="PHP_domain"/>
</dbReference>
<dbReference type="InterPro" id="IPR016195">
    <property type="entry name" value="Pol/histidinol_Pase-like"/>
</dbReference>
<evidence type="ECO:0000313" key="3">
    <source>
        <dbReference type="EMBL" id="GAA2198649.1"/>
    </source>
</evidence>
<dbReference type="PROSITE" id="PS51318">
    <property type="entry name" value="TAT"/>
    <property type="match status" value="1"/>
</dbReference>
<evidence type="ECO:0000256" key="1">
    <source>
        <dbReference type="SAM" id="MobiDB-lite"/>
    </source>
</evidence>
<accession>A0ABP5NG85</accession>
<proteinExistence type="predicted"/>
<dbReference type="SMART" id="SM00481">
    <property type="entry name" value="POLIIIAc"/>
    <property type="match status" value="1"/>
</dbReference>
<feature type="region of interest" description="Disordered" evidence="1">
    <location>
        <begin position="493"/>
        <end position="512"/>
    </location>
</feature>
<dbReference type="SUPFAM" id="SSF89550">
    <property type="entry name" value="PHP domain-like"/>
    <property type="match status" value="1"/>
</dbReference>
<comment type="caution">
    <text evidence="3">The sequence shown here is derived from an EMBL/GenBank/DDBJ whole genome shotgun (WGS) entry which is preliminary data.</text>
</comment>
<name>A0ABP5NG85_9MICC</name>
<sequence length="527" mass="55902">MVNMSRVTSPCKAHEADTPALLSPSRRGFLTAALTGAALTLAPMSFAAADSGTQKTQTLTGHLDPGAADFVYLPVEVPAGVNRISVSYTYSKPSVAPGLLSNSCDIGIFDEQGTRLQGKGFRGWSGGFRTEFFISASEATPGYLPGPVGKGTWNIVLGPYQVAEAGLDYTVNVTLDYGPDGAPYQPKYPAQAVAGKGAGWYRGDAHLHTVYSDGKRTPEEVAAGARASRLDFMISTDHNTPASHGAWGPLAGNDLLILTGEEVTTRNGHYLALGLQPGDWIDWRYRAREKGFEDAAQLIHSRCGLVVPAHPYCPYVACRWKFGYDDADAVEVWTGPWTHDDEMSVSTWDSMLVHSVRSNGRWLPAMGNSDAHSAPQVIGWPHNVVNAAALSHDAILDGIRNGRSWIAESADITLDLTVKSGGKSAGIGERLDVAPDAPVTVTAKIGGVPNGVVRFITDEGQTQQVALPASGQGTVTWRTTPQLAAYLRVEVRHPKGDGTSGSGTEMGPNLPLGPMAALTNPIFLGAK</sequence>
<protein>
    <submittedName>
        <fullName evidence="3">CehA/McbA family metallohydrolase</fullName>
    </submittedName>
</protein>
<dbReference type="CDD" id="cd07432">
    <property type="entry name" value="PHP_HisPPase"/>
    <property type="match status" value="1"/>
</dbReference>
<gene>
    <name evidence="3" type="ORF">GCM10009849_12140</name>
</gene>
<dbReference type="PANTHER" id="PTHR42924:SF3">
    <property type="entry name" value="POLYMERASE_HISTIDINOL PHOSPHATASE N-TERMINAL DOMAIN-CONTAINING PROTEIN"/>
    <property type="match status" value="1"/>
</dbReference>
<keyword evidence="4" id="KW-1185">Reference proteome</keyword>
<dbReference type="EMBL" id="BAAAQW010000003">
    <property type="protein sequence ID" value="GAA2198649.1"/>
    <property type="molecule type" value="Genomic_DNA"/>
</dbReference>
<evidence type="ECO:0000313" key="4">
    <source>
        <dbReference type="Proteomes" id="UP001500432"/>
    </source>
</evidence>